<feature type="compositionally biased region" description="Polar residues" evidence="1">
    <location>
        <begin position="177"/>
        <end position="192"/>
    </location>
</feature>
<evidence type="ECO:0000313" key="2">
    <source>
        <dbReference type="EMBL" id="QUP52673.1"/>
    </source>
</evidence>
<organism evidence="2 3">
    <name type="scientific">Ralstonia syzygii</name>
    <dbReference type="NCBI Taxonomy" id="28097"/>
    <lineage>
        <taxon>Bacteria</taxon>
        <taxon>Pseudomonadati</taxon>
        <taxon>Pseudomonadota</taxon>
        <taxon>Betaproteobacteria</taxon>
        <taxon>Burkholderiales</taxon>
        <taxon>Burkholderiaceae</taxon>
        <taxon>Ralstonia</taxon>
        <taxon>Ralstonia solanacearum species complex</taxon>
    </lineage>
</organism>
<dbReference type="RefSeq" id="WP_211904420.1">
    <property type="nucleotide sequence ID" value="NZ_CP046729.1"/>
</dbReference>
<sequence>MTVQASKKYSQSSEKRMAFLERVEHYVNKRPMWTPAEGALLVNGVMPLPKGCVDIPDDAAQLEDPMQPATQSQLLGARMLLREYRRDVENGDASQTERITSDEFLEWCKDGDFLPAWTLKLVEFLRHLYFPGDAHNQFPQTVEEELAMLRMVMAAKEMQSALVSHTRAAEPSAAEATPQSSQADVGSGTAAASGTSDNGFGLLVMEQQIRAIEAGADAKGFNRKAIPRQGKKALLTWCLESYPKLFKSDGKHPDSKFMDAWKEASSQQRIIHKNRSIHAQRK</sequence>
<dbReference type="EMBL" id="CP046729">
    <property type="protein sequence ID" value="QUP52673.1"/>
    <property type="molecule type" value="Genomic_DNA"/>
</dbReference>
<gene>
    <name evidence="2" type="ORF">GO998_02350</name>
</gene>
<dbReference type="Proteomes" id="UP000677898">
    <property type="component" value="Chromosome"/>
</dbReference>
<proteinExistence type="predicted"/>
<evidence type="ECO:0000256" key="1">
    <source>
        <dbReference type="SAM" id="MobiDB-lite"/>
    </source>
</evidence>
<accession>A0ABX7ZBT6</accession>
<reference evidence="2 3" key="1">
    <citation type="journal article" date="2021" name="Phytopathology">
        <title>Complete genome sequence of Ralstonia syzygii subsp. indonesiensis strain LLRS-1, isolated from wilted tobacco in China.</title>
        <authorList>
            <person name="Lu C.H."/>
            <person name="Li J.Y."/>
            <person name="Mi M.G."/>
            <person name="Lin Z.L."/>
            <person name="Jiang N."/>
            <person name="Gai X."/>
            <person name="Ma J.H."/>
            <person name="Lei L.P."/>
            <person name="Xia Z.Y."/>
        </authorList>
    </citation>
    <scope>NUCLEOTIDE SEQUENCE [LARGE SCALE GENOMIC DNA]</scope>
    <source>
        <strain evidence="2 3">LLRS-1</strain>
    </source>
</reference>
<protein>
    <submittedName>
        <fullName evidence="2">Uncharacterized protein</fullName>
    </submittedName>
</protein>
<feature type="region of interest" description="Disordered" evidence="1">
    <location>
        <begin position="165"/>
        <end position="192"/>
    </location>
</feature>
<keyword evidence="3" id="KW-1185">Reference proteome</keyword>
<evidence type="ECO:0000313" key="3">
    <source>
        <dbReference type="Proteomes" id="UP000677898"/>
    </source>
</evidence>
<name>A0ABX7ZBT6_9RALS</name>